<dbReference type="Gene3D" id="2.40.30.10">
    <property type="entry name" value="Translation factors"/>
    <property type="match status" value="1"/>
</dbReference>
<proteinExistence type="predicted"/>
<dbReference type="InterPro" id="IPR017938">
    <property type="entry name" value="Riboflavin_synthase-like_b-brl"/>
</dbReference>
<dbReference type="Proteomes" id="UP000199182">
    <property type="component" value="Unassembled WGS sequence"/>
</dbReference>
<dbReference type="GO" id="GO:0051537">
    <property type="term" value="F:2 iron, 2 sulfur cluster binding"/>
    <property type="evidence" value="ECO:0007669"/>
    <property type="project" value="UniProtKB-KW"/>
</dbReference>
<dbReference type="SUPFAM" id="SSF52343">
    <property type="entry name" value="Ferredoxin reductase-like, C-terminal NADP-linked domain"/>
    <property type="match status" value="1"/>
</dbReference>
<evidence type="ECO:0000313" key="5">
    <source>
        <dbReference type="Proteomes" id="UP000199182"/>
    </source>
</evidence>
<dbReference type="InterPro" id="IPR012165">
    <property type="entry name" value="Cyt_c3_hydrogenase_gsu"/>
</dbReference>
<dbReference type="InterPro" id="IPR039261">
    <property type="entry name" value="FNR_nucleotide-bd"/>
</dbReference>
<gene>
    <name evidence="4" type="ORF">SAMN05192585_12610</name>
</gene>
<dbReference type="InterPro" id="IPR050353">
    <property type="entry name" value="PyrK_electron_transfer"/>
</dbReference>
<keyword evidence="2" id="KW-0001">2Fe-2S</keyword>
<dbReference type="PIRSF" id="PIRSF006816">
    <property type="entry name" value="Cyc3_hyd_g"/>
    <property type="match status" value="1"/>
</dbReference>
<dbReference type="Gene3D" id="3.40.50.80">
    <property type="entry name" value="Nucleotide-binding domain of ferredoxin-NADP reductase (FNR) module"/>
    <property type="match status" value="1"/>
</dbReference>
<dbReference type="GO" id="GO:0016491">
    <property type="term" value="F:oxidoreductase activity"/>
    <property type="evidence" value="ECO:0007669"/>
    <property type="project" value="InterPro"/>
</dbReference>
<accession>A0A1H0D1D2</accession>
<organism evidence="4 5">
    <name type="scientific">Acetanaerobacterium elongatum</name>
    <dbReference type="NCBI Taxonomy" id="258515"/>
    <lineage>
        <taxon>Bacteria</taxon>
        <taxon>Bacillati</taxon>
        <taxon>Bacillota</taxon>
        <taxon>Clostridia</taxon>
        <taxon>Eubacteriales</taxon>
        <taxon>Oscillospiraceae</taxon>
        <taxon>Acetanaerobacterium</taxon>
    </lineage>
</organism>
<evidence type="ECO:0000256" key="1">
    <source>
        <dbReference type="PIRSR" id="PIRSR006816-1"/>
    </source>
</evidence>
<comment type="cofactor">
    <cofactor evidence="2">
        <name>[2Fe-2S] cluster</name>
        <dbReference type="ChEBI" id="CHEBI:190135"/>
    </cofactor>
    <text evidence="2">Binds 1 [2Fe-2S] cluster per subunit.</text>
</comment>
<keyword evidence="2" id="KW-0479">Metal-binding</keyword>
<evidence type="ECO:0000256" key="2">
    <source>
        <dbReference type="PIRSR" id="PIRSR006816-2"/>
    </source>
</evidence>
<dbReference type="GO" id="GO:0046872">
    <property type="term" value="F:metal ion binding"/>
    <property type="evidence" value="ECO:0007669"/>
    <property type="project" value="UniProtKB-KW"/>
</dbReference>
<name>A0A1H0D1D2_9FIRM</name>
<dbReference type="InterPro" id="IPR017927">
    <property type="entry name" value="FAD-bd_FR_type"/>
</dbReference>
<feature type="domain" description="FAD-binding FR-type" evidence="3">
    <location>
        <begin position="19"/>
        <end position="117"/>
    </location>
</feature>
<dbReference type="NCBIfam" id="NF004862">
    <property type="entry name" value="PRK06222.1"/>
    <property type="match status" value="1"/>
</dbReference>
<evidence type="ECO:0000259" key="3">
    <source>
        <dbReference type="PROSITE" id="PS51384"/>
    </source>
</evidence>
<dbReference type="EMBL" id="FNID01000026">
    <property type="protein sequence ID" value="SDN63952.1"/>
    <property type="molecule type" value="Genomic_DNA"/>
</dbReference>
<keyword evidence="2" id="KW-0411">Iron-sulfur</keyword>
<dbReference type="AlphaFoldDB" id="A0A1H0D1D2"/>
<dbReference type="GO" id="GO:0006221">
    <property type="term" value="P:pyrimidine nucleotide biosynthetic process"/>
    <property type="evidence" value="ECO:0007669"/>
    <property type="project" value="InterPro"/>
</dbReference>
<dbReference type="CDD" id="cd06219">
    <property type="entry name" value="DHOD_e_trans_like1"/>
    <property type="match status" value="1"/>
</dbReference>
<keyword evidence="1" id="KW-0274">FAD</keyword>
<keyword evidence="1" id="KW-0285">Flavoprotein</keyword>
<dbReference type="STRING" id="258515.SAMN05192585_12610"/>
<comment type="cofactor">
    <cofactor evidence="1">
        <name>FAD</name>
        <dbReference type="ChEBI" id="CHEBI:57692"/>
    </cofactor>
    <text evidence="1">Binds 1 FAD per subunit.</text>
</comment>
<feature type="binding site" evidence="2">
    <location>
        <position position="244"/>
    </location>
    <ligand>
        <name>[2Fe-2S] cluster</name>
        <dbReference type="ChEBI" id="CHEBI:190135"/>
    </ligand>
</feature>
<protein>
    <submittedName>
        <fullName evidence="4">Ferredoxin--NADP+ reductase</fullName>
    </submittedName>
</protein>
<evidence type="ECO:0000313" key="4">
    <source>
        <dbReference type="EMBL" id="SDN63952.1"/>
    </source>
</evidence>
<keyword evidence="5" id="KW-1185">Reference proteome</keyword>
<dbReference type="SUPFAM" id="SSF63380">
    <property type="entry name" value="Riboflavin synthase domain-like"/>
    <property type="match status" value="1"/>
</dbReference>
<dbReference type="InterPro" id="IPR019480">
    <property type="entry name" value="Dihydroorotate_DH_Fe-S-bd"/>
</dbReference>
<feature type="binding site" evidence="2">
    <location>
        <position position="247"/>
    </location>
    <ligand>
        <name>[2Fe-2S] cluster</name>
        <dbReference type="ChEBI" id="CHEBI:190135"/>
    </ligand>
</feature>
<feature type="binding site" evidence="1">
    <location>
        <begin position="84"/>
        <end position="86"/>
    </location>
    <ligand>
        <name>FAD</name>
        <dbReference type="ChEBI" id="CHEBI:57692"/>
    </ligand>
</feature>
<dbReference type="PANTHER" id="PTHR43513:SF3">
    <property type="entry name" value="DIHYDROOROTATE DEHYDROGENASE B (NAD(+)), ELECTRON TRANSFER SUBUNIT-RELATED"/>
    <property type="match status" value="1"/>
</dbReference>
<dbReference type="PANTHER" id="PTHR43513">
    <property type="entry name" value="DIHYDROOROTATE DEHYDROGENASE B (NAD(+)), ELECTRON TRANSFER SUBUNIT"/>
    <property type="match status" value="1"/>
</dbReference>
<dbReference type="PROSITE" id="PS51384">
    <property type="entry name" value="FAD_FR"/>
    <property type="match status" value="1"/>
</dbReference>
<keyword evidence="2" id="KW-0408">Iron</keyword>
<dbReference type="GO" id="GO:0050660">
    <property type="term" value="F:flavin adenine dinucleotide binding"/>
    <property type="evidence" value="ECO:0007669"/>
    <property type="project" value="InterPro"/>
</dbReference>
<reference evidence="4 5" key="1">
    <citation type="submission" date="2016-10" db="EMBL/GenBank/DDBJ databases">
        <authorList>
            <person name="de Groot N.N."/>
        </authorList>
    </citation>
    <scope>NUCLEOTIDE SEQUENCE [LARGE SCALE GENOMIC DNA]</scope>
    <source>
        <strain evidence="4 5">CGMCC 1.5012</strain>
    </source>
</reference>
<feature type="binding site" evidence="2">
    <location>
        <position position="259"/>
    </location>
    <ligand>
        <name>[2Fe-2S] cluster</name>
        <dbReference type="ChEBI" id="CHEBI:190135"/>
    </ligand>
</feature>
<sequence length="300" mass="33175">MVHRQLCDYKTGIQIEAEEWWDMYKIVKKKSLNPTVSFMEIDAPFIAKKAEPGQFIILRVDENGERIPLTIADFDREKGTVTIIYQIVGATTKKLDSLNEGDSLQDFVGPLGVPSHTEGLKRVAVIGGGVGCAIAYPIAKKLHQSNAVVHSVVGFRTKDLVILEDEFAAVSDELIIKTDDGTYGTKGLVTDALKQLIERGEQYDEVIAIGPLVMMKFVARLTKEYGIKTTVSMNPIMIDGTGMCGGCRLTVGGETKFACVDGPDFDGHLVDFDEAMERSSMYRDFEKHHYEAACHLFDKA</sequence>
<dbReference type="Pfam" id="PF10418">
    <property type="entry name" value="DHODB_Fe-S_bind"/>
    <property type="match status" value="1"/>
</dbReference>